<organism evidence="3 4">
    <name type="scientific">Methylomonas lenta</name>
    <dbReference type="NCBI Taxonomy" id="980561"/>
    <lineage>
        <taxon>Bacteria</taxon>
        <taxon>Pseudomonadati</taxon>
        <taxon>Pseudomonadota</taxon>
        <taxon>Gammaproteobacteria</taxon>
        <taxon>Methylococcales</taxon>
        <taxon>Methylococcaceae</taxon>
        <taxon>Methylomonas</taxon>
    </lineage>
</organism>
<keyword evidence="4" id="KW-1185">Reference proteome</keyword>
<dbReference type="Proteomes" id="UP000078476">
    <property type="component" value="Unassembled WGS sequence"/>
</dbReference>
<evidence type="ECO:0000256" key="2">
    <source>
        <dbReference type="SAM" id="SignalP"/>
    </source>
</evidence>
<protein>
    <recommendedName>
        <fullName evidence="5">Lipoprotein</fullName>
    </recommendedName>
</protein>
<feature type="chain" id="PRO_5008069153" description="Lipoprotein" evidence="2">
    <location>
        <begin position="27"/>
        <end position="232"/>
    </location>
</feature>
<sequence>MTKIMNKLFVVTAAASASLLTGCVPAGVYQPPQAPQTLDYSREVNANFDATWSAITNVAGATFFNIKNFDKGSGLMTLEYDNMRGNVGAYVTCGEFVSTQAAYKNPHPDPKSAINYMTISDVQMHLSGRANVMARPVSDTKTNIQINSQYTLKITQKIGDRIESIGEWNFTSREPDTKTVDVAYKPTNVTCQSSNKLENDFLTEVTARLPTNITSTPVEQPLAPVSKKRTRK</sequence>
<evidence type="ECO:0008006" key="5">
    <source>
        <dbReference type="Google" id="ProtNLM"/>
    </source>
</evidence>
<dbReference type="AlphaFoldDB" id="A0A177NH38"/>
<dbReference type="OrthoDB" id="8903948at2"/>
<dbReference type="RefSeq" id="WP_066980753.1">
    <property type="nucleotide sequence ID" value="NZ_LUUI01000092.1"/>
</dbReference>
<evidence type="ECO:0000313" key="3">
    <source>
        <dbReference type="EMBL" id="OAI16944.1"/>
    </source>
</evidence>
<proteinExistence type="predicted"/>
<reference evidence="3 4" key="1">
    <citation type="submission" date="2016-03" db="EMBL/GenBank/DDBJ databases">
        <authorList>
            <person name="Ploux O."/>
        </authorList>
    </citation>
    <scope>NUCLEOTIDE SEQUENCE [LARGE SCALE GENOMIC DNA]</scope>
    <source>
        <strain evidence="3 4">R-45370</strain>
    </source>
</reference>
<feature type="region of interest" description="Disordered" evidence="1">
    <location>
        <begin position="212"/>
        <end position="232"/>
    </location>
</feature>
<name>A0A177NH38_9GAMM</name>
<dbReference type="PROSITE" id="PS51257">
    <property type="entry name" value="PROKAR_LIPOPROTEIN"/>
    <property type="match status" value="1"/>
</dbReference>
<evidence type="ECO:0000313" key="4">
    <source>
        <dbReference type="Proteomes" id="UP000078476"/>
    </source>
</evidence>
<gene>
    <name evidence="3" type="ORF">A1359_07070</name>
</gene>
<accession>A0A177NH38</accession>
<feature type="signal peptide" evidence="2">
    <location>
        <begin position="1"/>
        <end position="26"/>
    </location>
</feature>
<dbReference type="EMBL" id="LUUI01000092">
    <property type="protein sequence ID" value="OAI16944.1"/>
    <property type="molecule type" value="Genomic_DNA"/>
</dbReference>
<evidence type="ECO:0000256" key="1">
    <source>
        <dbReference type="SAM" id="MobiDB-lite"/>
    </source>
</evidence>
<keyword evidence="2" id="KW-0732">Signal</keyword>
<comment type="caution">
    <text evidence="3">The sequence shown here is derived from an EMBL/GenBank/DDBJ whole genome shotgun (WGS) entry which is preliminary data.</text>
</comment>